<dbReference type="Proteomes" id="UP001305779">
    <property type="component" value="Unassembled WGS sequence"/>
</dbReference>
<dbReference type="EMBL" id="JAXOVC010000009">
    <property type="protein sequence ID" value="KAK4496902.1"/>
    <property type="molecule type" value="Genomic_DNA"/>
</dbReference>
<feature type="compositionally biased region" description="Acidic residues" evidence="1">
    <location>
        <begin position="440"/>
        <end position="466"/>
    </location>
</feature>
<keyword evidence="3" id="KW-1185">Reference proteome</keyword>
<reference evidence="2 3" key="1">
    <citation type="journal article" date="2023" name="G3 (Bethesda)">
        <title>A chromosome-level genome assembly of Zasmidium syzygii isolated from banana leaves.</title>
        <authorList>
            <person name="van Westerhoven A.C."/>
            <person name="Mehrabi R."/>
            <person name="Talebi R."/>
            <person name="Steentjes M.B.F."/>
            <person name="Corcolon B."/>
            <person name="Chong P.A."/>
            <person name="Kema G.H.J."/>
            <person name="Seidl M.F."/>
        </authorList>
    </citation>
    <scope>NUCLEOTIDE SEQUENCE [LARGE SCALE GENOMIC DNA]</scope>
    <source>
        <strain evidence="2 3">P124</strain>
    </source>
</reference>
<sequence length="466" mass="51063">MASSTPAALENKTPMQHLRDAYGVYCTQPTIMILYKILGAFGEHPLIGEVKTIYNRLVQIGIPGLPHAAHAVILYSIFDTICLDAPINPDLFDRFHKMLTGLEQRLTDLPQHCTSNNALYNHIYGLFAACIIDDKPITPGDIARIFRNSQANGPIVQAFDNWLQVSRTVQNYSQQPVFYNIIQHTVRLFLFKAPQSQPHLLINIMTTVEKWPVHVNVAGHMATFGVQIDPNPNKQPVFNQCGPIPQNPRVAAQYAQIPVQRTIFVDPPPSGSSAPFQVLPAVQNPSANLPGQMPVVGPGAGFAQGGQAQQAAQHSLSPSSPRIYQPRRTVSLAQQGQAGDDLQSLFPDLAQFDAQGPRRVSAPQANGFDADNINVTQKAPQSRLGNQQTTTSGPQPLAPPPTLAPPSTPKKSKTKKTPARSGTRHRPTAPKRGQIKYDKESEDEDDEDEVRMEVPDDDPNDEDFVG</sequence>
<feature type="region of interest" description="Disordered" evidence="1">
    <location>
        <begin position="379"/>
        <end position="466"/>
    </location>
</feature>
<evidence type="ECO:0000313" key="3">
    <source>
        <dbReference type="Proteomes" id="UP001305779"/>
    </source>
</evidence>
<feature type="region of interest" description="Disordered" evidence="1">
    <location>
        <begin position="289"/>
        <end position="323"/>
    </location>
</feature>
<organism evidence="2 3">
    <name type="scientific">Zasmidium cellare</name>
    <name type="common">Wine cellar mold</name>
    <name type="synonym">Racodium cellare</name>
    <dbReference type="NCBI Taxonomy" id="395010"/>
    <lineage>
        <taxon>Eukaryota</taxon>
        <taxon>Fungi</taxon>
        <taxon>Dikarya</taxon>
        <taxon>Ascomycota</taxon>
        <taxon>Pezizomycotina</taxon>
        <taxon>Dothideomycetes</taxon>
        <taxon>Dothideomycetidae</taxon>
        <taxon>Mycosphaerellales</taxon>
        <taxon>Mycosphaerellaceae</taxon>
        <taxon>Zasmidium</taxon>
    </lineage>
</organism>
<evidence type="ECO:0000256" key="1">
    <source>
        <dbReference type="SAM" id="MobiDB-lite"/>
    </source>
</evidence>
<feature type="compositionally biased region" description="Pro residues" evidence="1">
    <location>
        <begin position="396"/>
        <end position="408"/>
    </location>
</feature>
<proteinExistence type="predicted"/>
<comment type="caution">
    <text evidence="2">The sequence shown here is derived from an EMBL/GenBank/DDBJ whole genome shotgun (WGS) entry which is preliminary data.</text>
</comment>
<name>A0ABR0E647_ZASCE</name>
<accession>A0ABR0E647</accession>
<evidence type="ECO:0000313" key="2">
    <source>
        <dbReference type="EMBL" id="KAK4496902.1"/>
    </source>
</evidence>
<protein>
    <submittedName>
        <fullName evidence="2">Uncharacterized protein</fullName>
    </submittedName>
</protein>
<feature type="compositionally biased region" description="Basic residues" evidence="1">
    <location>
        <begin position="410"/>
        <end position="429"/>
    </location>
</feature>
<feature type="compositionally biased region" description="Polar residues" evidence="1">
    <location>
        <begin position="379"/>
        <end position="389"/>
    </location>
</feature>
<gene>
    <name evidence="2" type="ORF">PRZ48_011351</name>
</gene>